<evidence type="ECO:0000313" key="8">
    <source>
        <dbReference type="Proteomes" id="UP001521209"/>
    </source>
</evidence>
<comment type="caution">
    <text evidence="7">The sequence shown here is derived from an EMBL/GenBank/DDBJ whole genome shotgun (WGS) entry which is preliminary data.</text>
</comment>
<evidence type="ECO:0000259" key="5">
    <source>
        <dbReference type="Pfam" id="PF02852"/>
    </source>
</evidence>
<dbReference type="Gene3D" id="3.30.390.30">
    <property type="match status" value="1"/>
</dbReference>
<dbReference type="InterPro" id="IPR016156">
    <property type="entry name" value="FAD/NAD-linked_Rdtase_dimer_sf"/>
</dbReference>
<dbReference type="Pfam" id="PF07992">
    <property type="entry name" value="Pyr_redox_2"/>
    <property type="match status" value="1"/>
</dbReference>
<evidence type="ECO:0000256" key="2">
    <source>
        <dbReference type="ARBA" id="ARBA00007532"/>
    </source>
</evidence>
<evidence type="ECO:0000256" key="4">
    <source>
        <dbReference type="ARBA" id="ARBA00022827"/>
    </source>
</evidence>
<organism evidence="7 8">
    <name type="scientific">Acidiphilium iwatense</name>
    <dbReference type="NCBI Taxonomy" id="768198"/>
    <lineage>
        <taxon>Bacteria</taxon>
        <taxon>Pseudomonadati</taxon>
        <taxon>Pseudomonadota</taxon>
        <taxon>Alphaproteobacteria</taxon>
        <taxon>Acetobacterales</taxon>
        <taxon>Acidocellaceae</taxon>
        <taxon>Acidiphilium</taxon>
    </lineage>
</organism>
<evidence type="ECO:0000313" key="7">
    <source>
        <dbReference type="EMBL" id="MCF3945403.1"/>
    </source>
</evidence>
<dbReference type="Proteomes" id="UP001521209">
    <property type="component" value="Unassembled WGS sequence"/>
</dbReference>
<dbReference type="PRINTS" id="PR00411">
    <property type="entry name" value="PNDRDTASEI"/>
</dbReference>
<proteinExistence type="inferred from homology"/>
<sequence length="457" mass="48753">MSRSFDAIIIGAGQAGPPLASRLTSSGMTVALIERKLFGGTCVNTGCTPTKTLIASAYAAHLARRAADFGVTLGGSVEIDMAAVKARKDAVSGTSRQNVETWLRGMERCTVYQDHARFESLREIRVGDERITAARIFINAGARAAIPDMPGLDRVNYLTNTTILELDEAPRHLVIVGGSYIGLEFAQMYRRFGSAVTIIEKGPRLIARDDEDVSDAVKDILEAEGIAVRLDADCISFAPRGTDIAAGVNCTSGAPEIVGSHVLLAVGRRPNTDDLGLDQAGVALDERGYIVVDDQLRTSVPGIWALGDCNGRGAFTHTAYNDFEIVAANLLDNDARRVSDRITAYALYIDPPLGRVGMTEAEARKAGRKIRVGTRPMTRIARAIEKGETQGFMKIVVDAETDAILGAAILGVGGDEAIHGVLGIMTAKAPSATLRRSMPIHPTVSELIPTMLGDLRP</sequence>
<feature type="domain" description="FAD/NAD(P)-binding" evidence="6">
    <location>
        <begin position="6"/>
        <end position="321"/>
    </location>
</feature>
<dbReference type="EMBL" id="JAKGBZ010000002">
    <property type="protein sequence ID" value="MCF3945403.1"/>
    <property type="molecule type" value="Genomic_DNA"/>
</dbReference>
<dbReference type="InterPro" id="IPR023753">
    <property type="entry name" value="FAD/NAD-binding_dom"/>
</dbReference>
<name>A0ABS9DRM9_9PROT</name>
<keyword evidence="4" id="KW-0274">FAD</keyword>
<evidence type="ECO:0000256" key="3">
    <source>
        <dbReference type="ARBA" id="ARBA00022630"/>
    </source>
</evidence>
<keyword evidence="3" id="KW-0285">Flavoprotein</keyword>
<evidence type="ECO:0000259" key="6">
    <source>
        <dbReference type="Pfam" id="PF07992"/>
    </source>
</evidence>
<dbReference type="PIRSF" id="PIRSF000350">
    <property type="entry name" value="Mercury_reductase_MerA"/>
    <property type="match status" value="1"/>
</dbReference>
<accession>A0ABS9DRM9</accession>
<dbReference type="Gene3D" id="3.50.50.60">
    <property type="entry name" value="FAD/NAD(P)-binding domain"/>
    <property type="match status" value="2"/>
</dbReference>
<dbReference type="Pfam" id="PF02852">
    <property type="entry name" value="Pyr_redox_dim"/>
    <property type="match status" value="1"/>
</dbReference>
<dbReference type="SUPFAM" id="SSF51905">
    <property type="entry name" value="FAD/NAD(P)-binding domain"/>
    <property type="match status" value="1"/>
</dbReference>
<dbReference type="PRINTS" id="PR00368">
    <property type="entry name" value="FADPNR"/>
</dbReference>
<dbReference type="InterPro" id="IPR001100">
    <property type="entry name" value="Pyr_nuc-diS_OxRdtase"/>
</dbReference>
<dbReference type="SUPFAM" id="SSF55424">
    <property type="entry name" value="FAD/NAD-linked reductases, dimerisation (C-terminal) domain"/>
    <property type="match status" value="1"/>
</dbReference>
<evidence type="ECO:0000256" key="1">
    <source>
        <dbReference type="ARBA" id="ARBA00001974"/>
    </source>
</evidence>
<dbReference type="PANTHER" id="PTHR43014">
    <property type="entry name" value="MERCURIC REDUCTASE"/>
    <property type="match status" value="1"/>
</dbReference>
<comment type="similarity">
    <text evidence="2">Belongs to the class-I pyridine nucleotide-disulfide oxidoreductase family.</text>
</comment>
<dbReference type="InterPro" id="IPR004099">
    <property type="entry name" value="Pyr_nucl-diS_OxRdtase_dimer"/>
</dbReference>
<dbReference type="NCBIfam" id="NF004992">
    <property type="entry name" value="PRK06370.1-4"/>
    <property type="match status" value="1"/>
</dbReference>
<dbReference type="InterPro" id="IPR036188">
    <property type="entry name" value="FAD/NAD-bd_sf"/>
</dbReference>
<keyword evidence="8" id="KW-1185">Reference proteome</keyword>
<gene>
    <name evidence="7" type="ORF">L2A60_01725</name>
</gene>
<comment type="cofactor">
    <cofactor evidence="1">
        <name>FAD</name>
        <dbReference type="ChEBI" id="CHEBI:57692"/>
    </cofactor>
</comment>
<reference evidence="7 8" key="1">
    <citation type="submission" date="2022-01" db="EMBL/GenBank/DDBJ databases">
        <authorList>
            <person name="Won M."/>
            <person name="Kim S.-J."/>
            <person name="Kwon S.-W."/>
        </authorList>
    </citation>
    <scope>NUCLEOTIDE SEQUENCE [LARGE SCALE GENOMIC DNA]</scope>
    <source>
        <strain evidence="7 8">KCTC 23505</strain>
    </source>
</reference>
<dbReference type="RefSeq" id="WP_235702643.1">
    <property type="nucleotide sequence ID" value="NZ_JAKGBZ010000002.1"/>
</dbReference>
<dbReference type="PANTHER" id="PTHR43014:SF2">
    <property type="entry name" value="MERCURIC REDUCTASE"/>
    <property type="match status" value="1"/>
</dbReference>
<feature type="domain" description="Pyridine nucleotide-disulphide oxidoreductase dimerisation" evidence="5">
    <location>
        <begin position="344"/>
        <end position="451"/>
    </location>
</feature>
<protein>
    <submittedName>
        <fullName evidence="7">FAD-containing oxidoreductase</fullName>
    </submittedName>
</protein>